<accession>A0A166SBE2</accession>
<comment type="caution">
    <text evidence="1">The sequence shown here is derived from an EMBL/GenBank/DDBJ whole genome shotgun (WGS) entry which is preliminary data.</text>
</comment>
<protein>
    <submittedName>
        <fullName evidence="1">Uncharacterized protein</fullName>
    </submittedName>
</protein>
<dbReference type="AlphaFoldDB" id="A0A166SBE2"/>
<dbReference type="Proteomes" id="UP000076552">
    <property type="component" value="Unassembled WGS sequence"/>
</dbReference>
<evidence type="ECO:0000313" key="1">
    <source>
        <dbReference type="EMBL" id="KZL70505.1"/>
    </source>
</evidence>
<reference evidence="1 2" key="1">
    <citation type="submission" date="2015-06" db="EMBL/GenBank/DDBJ databases">
        <title>Survival trade-offs in plant roots during colonization by closely related pathogenic and mutualistic fungi.</title>
        <authorList>
            <person name="Hacquard S."/>
            <person name="Kracher B."/>
            <person name="Hiruma K."/>
            <person name="Weinman A."/>
            <person name="Muench P."/>
            <person name="Garrido Oter R."/>
            <person name="Ver Loren van Themaat E."/>
            <person name="Dallerey J.-F."/>
            <person name="Damm U."/>
            <person name="Henrissat B."/>
            <person name="Lespinet O."/>
            <person name="Thon M."/>
            <person name="Kemen E."/>
            <person name="McHardy A.C."/>
            <person name="Schulze-Lefert P."/>
            <person name="O'Connell R.J."/>
        </authorList>
    </citation>
    <scope>NUCLEOTIDE SEQUENCE [LARGE SCALE GENOMIC DNA]</scope>
    <source>
        <strain evidence="1 2">0861</strain>
    </source>
</reference>
<sequence length="173" mass="18847">MFAASPGVRNSECGPYMCTLYIIDWLIAERQLQGWSQLLCAGKRLKPHVQLDYVESAPAGRPAGRGAIAISLAERGTRIDAGQAATGGLDAWRRVYQPMRCPGVTGLDGYHEGQRGDLGHRGRGHAADHQRGYSEIIDGQFRRALDALTWIGEALRAPVGTRSLCLRATDAYI</sequence>
<organism evidence="1 2">
    <name type="scientific">Colletotrichum tofieldiae</name>
    <dbReference type="NCBI Taxonomy" id="708197"/>
    <lineage>
        <taxon>Eukaryota</taxon>
        <taxon>Fungi</taxon>
        <taxon>Dikarya</taxon>
        <taxon>Ascomycota</taxon>
        <taxon>Pezizomycotina</taxon>
        <taxon>Sordariomycetes</taxon>
        <taxon>Hypocreomycetidae</taxon>
        <taxon>Glomerellales</taxon>
        <taxon>Glomerellaceae</taxon>
        <taxon>Colletotrichum</taxon>
        <taxon>Colletotrichum spaethianum species complex</taxon>
    </lineage>
</organism>
<proteinExistence type="predicted"/>
<evidence type="ECO:0000313" key="2">
    <source>
        <dbReference type="Proteomes" id="UP000076552"/>
    </source>
</evidence>
<dbReference type="EMBL" id="LFIV01000088">
    <property type="protein sequence ID" value="KZL70505.1"/>
    <property type="molecule type" value="Genomic_DNA"/>
</dbReference>
<gene>
    <name evidence="1" type="ORF">CT0861_09591</name>
</gene>
<keyword evidence="2" id="KW-1185">Reference proteome</keyword>
<name>A0A166SBE2_9PEZI</name>
<dbReference type="STRING" id="708197.A0A166SBE2"/>